<keyword evidence="2" id="KW-1133">Transmembrane helix</keyword>
<proteinExistence type="predicted"/>
<keyword evidence="2" id="KW-0472">Membrane</keyword>
<sequence>LLCYYIIVIVLLCYCYYNYIAKFFFFFLLCINGGASVVIYSNSCVQFLFKNRSKKKKKNESKKNLTIIIQIVRSPRIGGNGGDSGSSKNESTISTTTATTVTSTSALTPTPTSTTTTRLSVSSPIEKSKSTEPTLVPEEKEMTASELLMHRFADAGVNDYRLSPDAKMQKMGLVMGELSDDIGEVMDKWLYKSKVRADRKKSKALVYQVRQLIGHFGVAANQLKQTEESYQNDMRFQ</sequence>
<protein>
    <submittedName>
        <fullName evidence="3">Uncharacterized protein</fullName>
    </submittedName>
</protein>
<name>X6M1G9_RETFI</name>
<evidence type="ECO:0000313" key="4">
    <source>
        <dbReference type="Proteomes" id="UP000023152"/>
    </source>
</evidence>
<keyword evidence="4" id="KW-1185">Reference proteome</keyword>
<feature type="transmembrane region" description="Helical" evidence="2">
    <location>
        <begin position="24"/>
        <end position="49"/>
    </location>
</feature>
<feature type="region of interest" description="Disordered" evidence="1">
    <location>
        <begin position="78"/>
        <end position="138"/>
    </location>
</feature>
<feature type="non-terminal residue" evidence="3">
    <location>
        <position position="237"/>
    </location>
</feature>
<gene>
    <name evidence="3" type="ORF">RFI_30562</name>
</gene>
<evidence type="ECO:0000256" key="1">
    <source>
        <dbReference type="SAM" id="MobiDB-lite"/>
    </source>
</evidence>
<accession>X6M1G9</accession>
<organism evidence="3 4">
    <name type="scientific">Reticulomyxa filosa</name>
    <dbReference type="NCBI Taxonomy" id="46433"/>
    <lineage>
        <taxon>Eukaryota</taxon>
        <taxon>Sar</taxon>
        <taxon>Rhizaria</taxon>
        <taxon>Retaria</taxon>
        <taxon>Foraminifera</taxon>
        <taxon>Monothalamids</taxon>
        <taxon>Reticulomyxidae</taxon>
        <taxon>Reticulomyxa</taxon>
    </lineage>
</organism>
<dbReference type="AlphaFoldDB" id="X6M1G9"/>
<reference evidence="3 4" key="1">
    <citation type="journal article" date="2013" name="Curr. Biol.">
        <title>The Genome of the Foraminiferan Reticulomyxa filosa.</title>
        <authorList>
            <person name="Glockner G."/>
            <person name="Hulsmann N."/>
            <person name="Schleicher M."/>
            <person name="Noegel A.A."/>
            <person name="Eichinger L."/>
            <person name="Gallinger C."/>
            <person name="Pawlowski J."/>
            <person name="Sierra R."/>
            <person name="Euteneuer U."/>
            <person name="Pillet L."/>
            <person name="Moustafa A."/>
            <person name="Platzer M."/>
            <person name="Groth M."/>
            <person name="Szafranski K."/>
            <person name="Schliwa M."/>
        </authorList>
    </citation>
    <scope>NUCLEOTIDE SEQUENCE [LARGE SCALE GENOMIC DNA]</scope>
</reference>
<feature type="compositionally biased region" description="Low complexity" evidence="1">
    <location>
        <begin position="85"/>
        <end position="123"/>
    </location>
</feature>
<evidence type="ECO:0000313" key="3">
    <source>
        <dbReference type="EMBL" id="ETO06830.1"/>
    </source>
</evidence>
<comment type="caution">
    <text evidence="3">The sequence shown here is derived from an EMBL/GenBank/DDBJ whole genome shotgun (WGS) entry which is preliminary data.</text>
</comment>
<dbReference type="Proteomes" id="UP000023152">
    <property type="component" value="Unassembled WGS sequence"/>
</dbReference>
<evidence type="ECO:0000256" key="2">
    <source>
        <dbReference type="SAM" id="Phobius"/>
    </source>
</evidence>
<dbReference type="EMBL" id="ASPP01026756">
    <property type="protein sequence ID" value="ETO06830.1"/>
    <property type="molecule type" value="Genomic_DNA"/>
</dbReference>
<keyword evidence="2" id="KW-0812">Transmembrane</keyword>
<feature type="non-terminal residue" evidence="3">
    <location>
        <position position="1"/>
    </location>
</feature>